<dbReference type="SMART" id="SM00490">
    <property type="entry name" value="HELICc"/>
    <property type="match status" value="1"/>
</dbReference>
<dbReference type="InterPro" id="IPR000330">
    <property type="entry name" value="SNF2_N"/>
</dbReference>
<dbReference type="InterPro" id="IPR038718">
    <property type="entry name" value="SNF2-like_sf"/>
</dbReference>
<dbReference type="InterPro" id="IPR057342">
    <property type="entry name" value="DEXDc_RapA"/>
</dbReference>
<dbReference type="PANTHER" id="PTHR10799">
    <property type="entry name" value="SNF2/RAD54 HELICASE FAMILY"/>
    <property type="match status" value="1"/>
</dbReference>
<feature type="coiled-coil region" evidence="5">
    <location>
        <begin position="901"/>
        <end position="958"/>
    </location>
</feature>
<evidence type="ECO:0000259" key="7">
    <source>
        <dbReference type="PROSITE" id="PS51194"/>
    </source>
</evidence>
<dbReference type="PROSITE" id="PS51194">
    <property type="entry name" value="HELICASE_CTER"/>
    <property type="match status" value="1"/>
</dbReference>
<gene>
    <name evidence="8" type="ORF">RISK_005375</name>
</gene>
<dbReference type="AlphaFoldDB" id="A0A0J1EA00"/>
<dbReference type="CDD" id="cd18793">
    <property type="entry name" value="SF2_C_SNF"/>
    <property type="match status" value="1"/>
</dbReference>
<evidence type="ECO:0000256" key="1">
    <source>
        <dbReference type="ARBA" id="ARBA00022741"/>
    </source>
</evidence>
<dbReference type="InterPro" id="IPR027417">
    <property type="entry name" value="P-loop_NTPase"/>
</dbReference>
<dbReference type="STRING" id="595434.RISK_005375"/>
<keyword evidence="9" id="KW-1185">Reference proteome</keyword>
<dbReference type="PATRIC" id="fig|595434.4.peg.5107"/>
<dbReference type="InterPro" id="IPR014001">
    <property type="entry name" value="Helicase_ATP-bd"/>
</dbReference>
<evidence type="ECO:0000256" key="4">
    <source>
        <dbReference type="ARBA" id="ARBA00022840"/>
    </source>
</evidence>
<feature type="domain" description="Helicase C-terminal" evidence="7">
    <location>
        <begin position="408"/>
        <end position="587"/>
    </location>
</feature>
<feature type="domain" description="Helicase ATP-binding" evidence="6">
    <location>
        <begin position="46"/>
        <end position="211"/>
    </location>
</feature>
<dbReference type="Pfam" id="PF00271">
    <property type="entry name" value="Helicase_C"/>
    <property type="match status" value="1"/>
</dbReference>
<protein>
    <submittedName>
        <fullName evidence="8">Helicase (Snf2/Rad54 family)</fullName>
    </submittedName>
</protein>
<dbReference type="CDD" id="cd18011">
    <property type="entry name" value="DEXDc_RapA"/>
    <property type="match status" value="1"/>
</dbReference>
<evidence type="ECO:0000256" key="2">
    <source>
        <dbReference type="ARBA" id="ARBA00022801"/>
    </source>
</evidence>
<dbReference type="Gene3D" id="3.40.50.10810">
    <property type="entry name" value="Tandem AAA-ATPase domain"/>
    <property type="match status" value="1"/>
</dbReference>
<sequence length="991" mass="111941">MTPYHAKYYAHDLTRQGTAGLDRLSMSLFDAAVDLNPHQIEAALFALQSPLSKGVILADEVGLGKTIEAGIVLCQFWAERKRRLLVIGPASIRKQWAMELAEKFHLPTLVLDAKAARDLKRAGRDPLAEKAVLVMSFNYANRIRDELKTIAWDLVVIDEAHKLRNAYRTSNKVGQGIRWGTEGCRKLLLTATPLQNSLLELFGLSTLIDEHLFGDVNSFRSQYASAGSNLDALRGRLASFCKRTLRSDVTEYIRYTQRLPITRPFRPSDDEHSLYEAVSEFLQRENSYALPARQRHLTALILRKLLASSSQAIAATLTTLKTRLETLRDEKLGNDPEVVENLVADEELEDELLDEILGEDEDGDADTESEAEPINRKQLAEEIADLDRLATWAAGIGVDTKTRTLLTALEMGFEKMAELGAARKALIFTESRRTQDHLKSFLESNGYAGQVVLFNGTNSGPEANEIYKSWVARNRSDGRESGSRAVDARTAIIEHFRDKGTILIATEAAAEGINLQFCSLVVNYDLPWNPQRIEQRIGRCHRYGQKHDVVVINFLNERNAADQRVLELLSEKFQLFNGVFGASDDVLGSIESGVDFEKRILSIYQQCRSPEEIDGAFKELQSEMEEQIASRMQDTQQTLFDYFDEDVHQRLRLRLADTKAQLDRVSKRFWTVTKFVLDQHARFNDDRLTFDLHAPPCESVPSGRYHLISKAAPEPDRDEKDEKATLSTLSDVAPSDDSPALVAEPGVANAYDADQYLYRLSHPLGEHVVGTAKQAPTPVASIEFDVTGHATRIHVIENLKGRSGYAALIHQTIQSYETEEYLLFSGFDDDGRSVDQETMEKLFQCGGTVRELSLIPEDVRTRIETESAVHTKANVSRSLESNSKHFQAAREKLESWADDMVLAAEKSLRDTKERIKVKQREARQATTMAEQHAIQEEIQKLEKAKRRQRQEIFKVEDEIMDKRDSLVDGLEKRLAQKTASEQLFFIRWTVV</sequence>
<dbReference type="GO" id="GO:0004386">
    <property type="term" value="F:helicase activity"/>
    <property type="evidence" value="ECO:0007669"/>
    <property type="project" value="UniProtKB-KW"/>
</dbReference>
<dbReference type="InterPro" id="IPR001650">
    <property type="entry name" value="Helicase_C-like"/>
</dbReference>
<dbReference type="SMART" id="SM00487">
    <property type="entry name" value="DEXDc"/>
    <property type="match status" value="1"/>
</dbReference>
<dbReference type="GO" id="GO:0005524">
    <property type="term" value="F:ATP binding"/>
    <property type="evidence" value="ECO:0007669"/>
    <property type="project" value="UniProtKB-KW"/>
</dbReference>
<dbReference type="GO" id="GO:0016787">
    <property type="term" value="F:hydrolase activity"/>
    <property type="evidence" value="ECO:0007669"/>
    <property type="project" value="UniProtKB-KW"/>
</dbReference>
<accession>A0A0J1EA00</accession>
<proteinExistence type="predicted"/>
<dbReference type="InterPro" id="IPR049730">
    <property type="entry name" value="SNF2/RAD54-like_C"/>
</dbReference>
<dbReference type="SUPFAM" id="SSF52540">
    <property type="entry name" value="P-loop containing nucleoside triphosphate hydrolases"/>
    <property type="match status" value="2"/>
</dbReference>
<keyword evidence="3 8" id="KW-0347">Helicase</keyword>
<dbReference type="Proteomes" id="UP000036367">
    <property type="component" value="Unassembled WGS sequence"/>
</dbReference>
<keyword evidence="1" id="KW-0547">Nucleotide-binding</keyword>
<dbReference type="EMBL" id="LECT01000044">
    <property type="protein sequence ID" value="KLU02309.1"/>
    <property type="molecule type" value="Genomic_DNA"/>
</dbReference>
<keyword evidence="2" id="KW-0378">Hydrolase</keyword>
<evidence type="ECO:0000313" key="8">
    <source>
        <dbReference type="EMBL" id="KLU02309.1"/>
    </source>
</evidence>
<evidence type="ECO:0000259" key="6">
    <source>
        <dbReference type="PROSITE" id="PS51192"/>
    </source>
</evidence>
<evidence type="ECO:0000313" key="9">
    <source>
        <dbReference type="Proteomes" id="UP000036367"/>
    </source>
</evidence>
<comment type="caution">
    <text evidence="8">The sequence shown here is derived from an EMBL/GenBank/DDBJ whole genome shotgun (WGS) entry which is preliminary data.</text>
</comment>
<evidence type="ECO:0000256" key="3">
    <source>
        <dbReference type="ARBA" id="ARBA00022806"/>
    </source>
</evidence>
<dbReference type="Pfam" id="PF00176">
    <property type="entry name" value="SNF2-rel_dom"/>
    <property type="match status" value="1"/>
</dbReference>
<evidence type="ECO:0000256" key="5">
    <source>
        <dbReference type="SAM" id="Coils"/>
    </source>
</evidence>
<organism evidence="8 9">
    <name type="scientific">Rhodopirellula islandica</name>
    <dbReference type="NCBI Taxonomy" id="595434"/>
    <lineage>
        <taxon>Bacteria</taxon>
        <taxon>Pseudomonadati</taxon>
        <taxon>Planctomycetota</taxon>
        <taxon>Planctomycetia</taxon>
        <taxon>Pirellulales</taxon>
        <taxon>Pirellulaceae</taxon>
        <taxon>Rhodopirellula</taxon>
    </lineage>
</organism>
<dbReference type="Gene3D" id="3.40.50.300">
    <property type="entry name" value="P-loop containing nucleotide triphosphate hydrolases"/>
    <property type="match status" value="1"/>
</dbReference>
<dbReference type="PROSITE" id="PS51192">
    <property type="entry name" value="HELICASE_ATP_BIND_1"/>
    <property type="match status" value="1"/>
</dbReference>
<reference evidence="8" key="1">
    <citation type="submission" date="2015-05" db="EMBL/GenBank/DDBJ databases">
        <title>Permanent draft genome of Rhodopirellula islandicus K833.</title>
        <authorList>
            <person name="Kizina J."/>
            <person name="Richter M."/>
            <person name="Glockner F.O."/>
            <person name="Harder J."/>
        </authorList>
    </citation>
    <scope>NUCLEOTIDE SEQUENCE [LARGE SCALE GENOMIC DNA]</scope>
    <source>
        <strain evidence="8">K833</strain>
    </source>
</reference>
<keyword evidence="5" id="KW-0175">Coiled coil</keyword>
<keyword evidence="4" id="KW-0067">ATP-binding</keyword>
<name>A0A0J1EA00_RHOIS</name>